<evidence type="ECO:0000313" key="2">
    <source>
        <dbReference type="Proteomes" id="UP000030748"/>
    </source>
</evidence>
<reference evidence="1 2" key="1">
    <citation type="journal article" date="2013" name="Proc. Natl. Acad. Sci. U.S.A.">
        <title>Fine-scale variation in meiotic recombination in Mimulus inferred from population shotgun sequencing.</title>
        <authorList>
            <person name="Hellsten U."/>
            <person name="Wright K.M."/>
            <person name="Jenkins J."/>
            <person name="Shu S."/>
            <person name="Yuan Y."/>
            <person name="Wessler S.R."/>
            <person name="Schmutz J."/>
            <person name="Willis J.H."/>
            <person name="Rokhsar D.S."/>
        </authorList>
    </citation>
    <scope>NUCLEOTIDE SEQUENCE [LARGE SCALE GENOMIC DNA]</scope>
    <source>
        <strain evidence="2">cv. DUN x IM62</strain>
    </source>
</reference>
<gene>
    <name evidence="1" type="ORF">MIMGU_mgv1a013437mg</name>
</gene>
<sequence length="220" mass="25635">MPITMLPKSLNEAAVCFGHSLRNRNRKLLAQLLVEDHPRGLSLARLLKVRIEQLQFFPQNLGCRSMRAIIDTEYIQNLTPRTLLISYVILPHFSSVFLDPITTQHRSHLVIFHLLQHITQVVDHKYAAQRSVPPVKLRLRLQIILQKLHHPQYDPDNISHSSPNSYGFINQRKRVIPRKNQLELRDQVPYSFVNVQQLEQPVWNAADDRHFIGEIQELDG</sequence>
<keyword evidence="2" id="KW-1185">Reference proteome</keyword>
<accession>A0A022S0Z6</accession>
<name>A0A022S0Z6_ERYGU</name>
<protein>
    <submittedName>
        <fullName evidence="1">Uncharacterized protein</fullName>
    </submittedName>
</protein>
<dbReference type="AlphaFoldDB" id="A0A022S0Z6"/>
<proteinExistence type="predicted"/>
<dbReference type="EMBL" id="KI630171">
    <property type="protein sequence ID" value="EYU45989.1"/>
    <property type="molecule type" value="Genomic_DNA"/>
</dbReference>
<dbReference type="Proteomes" id="UP000030748">
    <property type="component" value="Unassembled WGS sequence"/>
</dbReference>
<evidence type="ECO:0000313" key="1">
    <source>
        <dbReference type="EMBL" id="EYU45989.1"/>
    </source>
</evidence>
<organism evidence="1 2">
    <name type="scientific">Erythranthe guttata</name>
    <name type="common">Yellow monkey flower</name>
    <name type="synonym">Mimulus guttatus</name>
    <dbReference type="NCBI Taxonomy" id="4155"/>
    <lineage>
        <taxon>Eukaryota</taxon>
        <taxon>Viridiplantae</taxon>
        <taxon>Streptophyta</taxon>
        <taxon>Embryophyta</taxon>
        <taxon>Tracheophyta</taxon>
        <taxon>Spermatophyta</taxon>
        <taxon>Magnoliopsida</taxon>
        <taxon>eudicotyledons</taxon>
        <taxon>Gunneridae</taxon>
        <taxon>Pentapetalae</taxon>
        <taxon>asterids</taxon>
        <taxon>lamiids</taxon>
        <taxon>Lamiales</taxon>
        <taxon>Phrymaceae</taxon>
        <taxon>Erythranthe</taxon>
    </lineage>
</organism>